<name>A0A395JKZ9_9GAMM</name>
<dbReference type="NCBIfam" id="TIGR03177">
    <property type="entry name" value="pilus_cpaB"/>
    <property type="match status" value="1"/>
</dbReference>
<dbReference type="RefSeq" id="WP_113954152.1">
    <property type="nucleotide sequence ID" value="NZ_QNRT01000002.1"/>
</dbReference>
<evidence type="ECO:0000256" key="1">
    <source>
        <dbReference type="SAM" id="MobiDB-lite"/>
    </source>
</evidence>
<gene>
    <name evidence="3" type="ORF">DFR28_102801</name>
</gene>
<accession>A0A395JKZ9</accession>
<organism evidence="3 4">
    <name type="scientific">Arenicella xantha</name>
    <dbReference type="NCBI Taxonomy" id="644221"/>
    <lineage>
        <taxon>Bacteria</taxon>
        <taxon>Pseudomonadati</taxon>
        <taxon>Pseudomonadota</taxon>
        <taxon>Gammaproteobacteria</taxon>
        <taxon>Arenicellales</taxon>
        <taxon>Arenicellaceae</taxon>
        <taxon>Arenicella</taxon>
    </lineage>
</organism>
<dbReference type="AlphaFoldDB" id="A0A395JKZ9"/>
<dbReference type="SMART" id="SM00858">
    <property type="entry name" value="SAF"/>
    <property type="match status" value="1"/>
</dbReference>
<feature type="compositionally biased region" description="Acidic residues" evidence="1">
    <location>
        <begin position="354"/>
        <end position="363"/>
    </location>
</feature>
<dbReference type="InParanoid" id="A0A395JKZ9"/>
<reference evidence="3 4" key="1">
    <citation type="submission" date="2018-06" db="EMBL/GenBank/DDBJ databases">
        <title>Genomic Encyclopedia of Type Strains, Phase IV (KMG-IV): sequencing the most valuable type-strain genomes for metagenomic binning, comparative biology and taxonomic classification.</title>
        <authorList>
            <person name="Goeker M."/>
        </authorList>
    </citation>
    <scope>NUCLEOTIDE SEQUENCE [LARGE SCALE GENOMIC DNA]</scope>
    <source>
        <strain evidence="3 4">DSM 24032</strain>
    </source>
</reference>
<proteinExistence type="predicted"/>
<dbReference type="InterPro" id="IPR013974">
    <property type="entry name" value="SAF"/>
</dbReference>
<protein>
    <submittedName>
        <fullName evidence="3">Flp pilus assembly protein CpaB</fullName>
    </submittedName>
</protein>
<evidence type="ECO:0000313" key="4">
    <source>
        <dbReference type="Proteomes" id="UP000253083"/>
    </source>
</evidence>
<comment type="caution">
    <text evidence="3">The sequence shown here is derived from an EMBL/GenBank/DDBJ whole genome shotgun (WGS) entry which is preliminary data.</text>
</comment>
<keyword evidence="4" id="KW-1185">Reference proteome</keyword>
<dbReference type="InterPro" id="IPR031571">
    <property type="entry name" value="RcpC_dom"/>
</dbReference>
<sequence length="363" mass="39224">MRDFLKSWGMLLVALVVGVLAFFTATSYLSDAEENIKRSLAGIDGETIDVVVASVDIAPGDAVSSQNLAVAQLSTANLSGAVVTPDMFDGVDGSLLKVPMSRGEPLLEHFLEGVLIERFSELLEDGQRAVTIEVDTLTSNAGLLSVGDHVDIFLSGPFAESETDGDGAKSNEEVLVPLYQRIKVVAVDRHPLLTREQDYRRQDYLNDDEAFDYTSVTLALHADNADNLAFASSLGEIVFLLRPSNDTEMRNWSTVDRATVLENSSGTQKKSYAFFGKGNQIAGGIKPESRSVIASNLPTKNKGRAFIKSLRVGTVDNNEPEVPSVEPDAADAAPDIEQGSQQDEQIEEQNSPENDPEGSTENE</sequence>
<feature type="domain" description="SAF" evidence="2">
    <location>
        <begin position="48"/>
        <end position="112"/>
    </location>
</feature>
<feature type="compositionally biased region" description="Polar residues" evidence="1">
    <location>
        <begin position="338"/>
        <end position="353"/>
    </location>
</feature>
<dbReference type="CDD" id="cd11614">
    <property type="entry name" value="SAF_CpaB_FlgA_like"/>
    <property type="match status" value="1"/>
</dbReference>
<evidence type="ECO:0000313" key="3">
    <source>
        <dbReference type="EMBL" id="RBP51381.1"/>
    </source>
</evidence>
<dbReference type="Pfam" id="PF16976">
    <property type="entry name" value="RcpC"/>
    <property type="match status" value="1"/>
</dbReference>
<feature type="region of interest" description="Disordered" evidence="1">
    <location>
        <begin position="312"/>
        <end position="363"/>
    </location>
</feature>
<dbReference type="OrthoDB" id="9788329at2"/>
<evidence type="ECO:0000259" key="2">
    <source>
        <dbReference type="SMART" id="SM00858"/>
    </source>
</evidence>
<dbReference type="Pfam" id="PF08666">
    <property type="entry name" value="SAF"/>
    <property type="match status" value="1"/>
</dbReference>
<dbReference type="InterPro" id="IPR017592">
    <property type="entry name" value="Pilus_assmbl_Flp-typ_CpaB"/>
</dbReference>
<dbReference type="Proteomes" id="UP000253083">
    <property type="component" value="Unassembled WGS sequence"/>
</dbReference>
<dbReference type="EMBL" id="QNRT01000002">
    <property type="protein sequence ID" value="RBP51381.1"/>
    <property type="molecule type" value="Genomic_DNA"/>
</dbReference>